<accession>A5G3C2</accession>
<gene>
    <name evidence="2" type="ordered locus">Gura_2102</name>
</gene>
<dbReference type="Proteomes" id="UP000006695">
    <property type="component" value="Chromosome"/>
</dbReference>
<dbReference type="AlphaFoldDB" id="A5G3C2"/>
<dbReference type="HOGENOM" id="CLU_2508024_0_0_7"/>
<keyword evidence="1" id="KW-0812">Transmembrane</keyword>
<evidence type="ECO:0000313" key="2">
    <source>
        <dbReference type="EMBL" id="ABQ26290.1"/>
    </source>
</evidence>
<dbReference type="KEGG" id="gur:Gura_2102"/>
<evidence type="ECO:0000313" key="3">
    <source>
        <dbReference type="Proteomes" id="UP000006695"/>
    </source>
</evidence>
<feature type="transmembrane region" description="Helical" evidence="1">
    <location>
        <begin position="20"/>
        <end position="40"/>
    </location>
</feature>
<reference evidence="2 3" key="1">
    <citation type="submission" date="2007-05" db="EMBL/GenBank/DDBJ databases">
        <title>Complete sequence of Geobacter uraniireducens Rf4.</title>
        <authorList>
            <consortium name="US DOE Joint Genome Institute"/>
            <person name="Copeland A."/>
            <person name="Lucas S."/>
            <person name="Lapidus A."/>
            <person name="Barry K."/>
            <person name="Detter J.C."/>
            <person name="Glavina del Rio T."/>
            <person name="Hammon N."/>
            <person name="Israni S."/>
            <person name="Dalin E."/>
            <person name="Tice H."/>
            <person name="Pitluck S."/>
            <person name="Chertkov O."/>
            <person name="Brettin T."/>
            <person name="Bruce D."/>
            <person name="Han C."/>
            <person name="Schmutz J."/>
            <person name="Larimer F."/>
            <person name="Land M."/>
            <person name="Hauser L."/>
            <person name="Kyrpides N."/>
            <person name="Mikhailova N."/>
            <person name="Shelobolina E."/>
            <person name="Aklujkar M."/>
            <person name="Lovley D."/>
            <person name="Richardson P."/>
        </authorList>
    </citation>
    <scope>NUCLEOTIDE SEQUENCE [LARGE SCALE GENOMIC DNA]</scope>
    <source>
        <strain evidence="2 3">Rf4</strain>
    </source>
</reference>
<name>A5G3C2_GEOUR</name>
<feature type="transmembrane region" description="Helical" evidence="1">
    <location>
        <begin position="46"/>
        <end position="71"/>
    </location>
</feature>
<keyword evidence="1" id="KW-1133">Transmembrane helix</keyword>
<sequence length="85" mass="10197">MMWGKAMNRHDQPYDWQRFWIHFVCGALIGGGIGFFYWFRHWHAGLSVWGCTAFPSLALALLGGVFGDCFWEGFLKFIRRWYWWV</sequence>
<protein>
    <submittedName>
        <fullName evidence="2">Uncharacterized protein</fullName>
    </submittedName>
</protein>
<proteinExistence type="predicted"/>
<organism evidence="2 3">
    <name type="scientific">Geotalea uraniireducens (strain Rf4)</name>
    <name type="common">Geobacter uraniireducens</name>
    <dbReference type="NCBI Taxonomy" id="351605"/>
    <lineage>
        <taxon>Bacteria</taxon>
        <taxon>Pseudomonadati</taxon>
        <taxon>Thermodesulfobacteriota</taxon>
        <taxon>Desulfuromonadia</taxon>
        <taxon>Geobacterales</taxon>
        <taxon>Geobacteraceae</taxon>
        <taxon>Geotalea</taxon>
    </lineage>
</organism>
<dbReference type="EMBL" id="CP000698">
    <property type="protein sequence ID" value="ABQ26290.1"/>
    <property type="molecule type" value="Genomic_DNA"/>
</dbReference>
<keyword evidence="1" id="KW-0472">Membrane</keyword>
<keyword evidence="3" id="KW-1185">Reference proteome</keyword>
<evidence type="ECO:0000256" key="1">
    <source>
        <dbReference type="SAM" id="Phobius"/>
    </source>
</evidence>